<evidence type="ECO:0000256" key="2">
    <source>
        <dbReference type="SAM" id="MobiDB-lite"/>
    </source>
</evidence>
<feature type="region of interest" description="Disordered" evidence="2">
    <location>
        <begin position="207"/>
        <end position="241"/>
    </location>
</feature>
<feature type="coiled-coil region" evidence="1">
    <location>
        <begin position="245"/>
        <end position="328"/>
    </location>
</feature>
<keyword evidence="4" id="KW-1185">Reference proteome</keyword>
<feature type="region of interest" description="Disordered" evidence="2">
    <location>
        <begin position="96"/>
        <end position="181"/>
    </location>
</feature>
<proteinExistence type="predicted"/>
<dbReference type="EMBL" id="KL198018">
    <property type="protein sequence ID" value="KDQ20161.1"/>
    <property type="molecule type" value="Genomic_DNA"/>
</dbReference>
<protein>
    <recommendedName>
        <fullName evidence="5">RRM domain-containing protein</fullName>
    </recommendedName>
</protein>
<accession>A0A067N8P2</accession>
<evidence type="ECO:0000313" key="4">
    <source>
        <dbReference type="Proteomes" id="UP000027195"/>
    </source>
</evidence>
<gene>
    <name evidence="3" type="ORF">BOTBODRAFT_51496</name>
</gene>
<feature type="compositionally biased region" description="Polar residues" evidence="2">
    <location>
        <begin position="103"/>
        <end position="126"/>
    </location>
</feature>
<evidence type="ECO:0000256" key="1">
    <source>
        <dbReference type="SAM" id="Coils"/>
    </source>
</evidence>
<dbReference type="Proteomes" id="UP000027195">
    <property type="component" value="Unassembled WGS sequence"/>
</dbReference>
<dbReference type="InParanoid" id="A0A067N8P2"/>
<evidence type="ECO:0008006" key="5">
    <source>
        <dbReference type="Google" id="ProtNLM"/>
    </source>
</evidence>
<organism evidence="3 4">
    <name type="scientific">Botryobasidium botryosum (strain FD-172 SS1)</name>
    <dbReference type="NCBI Taxonomy" id="930990"/>
    <lineage>
        <taxon>Eukaryota</taxon>
        <taxon>Fungi</taxon>
        <taxon>Dikarya</taxon>
        <taxon>Basidiomycota</taxon>
        <taxon>Agaricomycotina</taxon>
        <taxon>Agaricomycetes</taxon>
        <taxon>Cantharellales</taxon>
        <taxon>Botryobasidiaceae</taxon>
        <taxon>Botryobasidium</taxon>
    </lineage>
</organism>
<evidence type="ECO:0000313" key="3">
    <source>
        <dbReference type="EMBL" id="KDQ20161.1"/>
    </source>
</evidence>
<sequence>MRSVIHITGKRGALERVSDIEIYVVFDPYGKVTAIRRWRNEKSDALHLFVDFATMDDAVAALQYRGPEFWQISLLATKPEFYNVYRKIKARPQASAQYPVLATPSSGSSSARDIQSRSVFTPHSTPLTPPDSEAKGVSNSREIGYPFGHTSAQTPCQQPCPSSRLDELAPASSGSSVRVPMSLDHTHTNADERITLPYPTNSAVKRMFELDPEEERKPEYTPTRESRRRRRSQSIGRGQVESIELVQERSRCSELESRTQDAEDKLAIMQERVEQLAVEKQVLEREATERAAQGAKLMERCETLERQLAEANAREVRAREELASEKAARDVEMEARCELLEGLVQAEEARIAAFEKAENGRVERVVWEAEMTQRCEALERDWEEARAKEGEEREMRECLSAQQIAEEAGLRRRCERLEMELAKSLGGLVEAERDREQLKRMVDGAFIVPALQRAFLQIDGLLKELVETTPT</sequence>
<dbReference type="HOGENOM" id="CLU_667287_0_0_1"/>
<feature type="compositionally biased region" description="Basic and acidic residues" evidence="2">
    <location>
        <begin position="207"/>
        <end position="225"/>
    </location>
</feature>
<name>A0A067N8P2_BOTB1</name>
<reference evidence="4" key="1">
    <citation type="journal article" date="2014" name="Proc. Natl. Acad. Sci. U.S.A.">
        <title>Extensive sampling of basidiomycete genomes demonstrates inadequacy of the white-rot/brown-rot paradigm for wood decay fungi.</title>
        <authorList>
            <person name="Riley R."/>
            <person name="Salamov A.A."/>
            <person name="Brown D.W."/>
            <person name="Nagy L.G."/>
            <person name="Floudas D."/>
            <person name="Held B.W."/>
            <person name="Levasseur A."/>
            <person name="Lombard V."/>
            <person name="Morin E."/>
            <person name="Otillar R."/>
            <person name="Lindquist E.A."/>
            <person name="Sun H."/>
            <person name="LaButti K.M."/>
            <person name="Schmutz J."/>
            <person name="Jabbour D."/>
            <person name="Luo H."/>
            <person name="Baker S.E."/>
            <person name="Pisabarro A.G."/>
            <person name="Walton J.D."/>
            <person name="Blanchette R.A."/>
            <person name="Henrissat B."/>
            <person name="Martin F."/>
            <person name="Cullen D."/>
            <person name="Hibbett D.S."/>
            <person name="Grigoriev I.V."/>
        </authorList>
    </citation>
    <scope>NUCLEOTIDE SEQUENCE [LARGE SCALE GENOMIC DNA]</scope>
    <source>
        <strain evidence="4">FD-172 SS1</strain>
    </source>
</reference>
<dbReference type="AlphaFoldDB" id="A0A067N8P2"/>
<feature type="compositionally biased region" description="Polar residues" evidence="2">
    <location>
        <begin position="150"/>
        <end position="161"/>
    </location>
</feature>
<keyword evidence="1" id="KW-0175">Coiled coil</keyword>